<evidence type="ECO:0000313" key="2">
    <source>
        <dbReference type="Proteomes" id="UP001186974"/>
    </source>
</evidence>
<organism evidence="1 2">
    <name type="scientific">Coniosporium uncinatum</name>
    <dbReference type="NCBI Taxonomy" id="93489"/>
    <lineage>
        <taxon>Eukaryota</taxon>
        <taxon>Fungi</taxon>
        <taxon>Dikarya</taxon>
        <taxon>Ascomycota</taxon>
        <taxon>Pezizomycotina</taxon>
        <taxon>Dothideomycetes</taxon>
        <taxon>Dothideomycetes incertae sedis</taxon>
        <taxon>Coniosporium</taxon>
    </lineage>
</organism>
<reference evidence="1" key="1">
    <citation type="submission" date="2024-09" db="EMBL/GenBank/DDBJ databases">
        <title>Black Yeasts Isolated from many extreme environments.</title>
        <authorList>
            <person name="Coleine C."/>
            <person name="Stajich J.E."/>
            <person name="Selbmann L."/>
        </authorList>
    </citation>
    <scope>NUCLEOTIDE SEQUENCE</scope>
    <source>
        <strain evidence="1">CCFEE 5737</strain>
    </source>
</reference>
<accession>A0ACC3DA25</accession>
<dbReference type="EMBL" id="JAWDJW010006563">
    <property type="protein sequence ID" value="KAK3064272.1"/>
    <property type="molecule type" value="Genomic_DNA"/>
</dbReference>
<keyword evidence="2" id="KW-1185">Reference proteome</keyword>
<proteinExistence type="predicted"/>
<name>A0ACC3DA25_9PEZI</name>
<protein>
    <submittedName>
        <fullName evidence="1">Uncharacterized protein</fullName>
    </submittedName>
</protein>
<sequence length="354" mass="38151">MSSTTATELQALIDPGTDVQRPSPTVTVRRSSDSDAVRPSATALGVPVRPPNTRQPSSSGSGFHKPSIPIDPKSAETATLLIGHAAKPFHLPRHLLTRDSPYFRHAFSLASTSPGTPSALAAGPMAFPALDPFAFALFVGWLEHSAARLAGPHDFHSMHHYIGLYVIGVLFGIRGLQNAVMDAVRDYYRKGGMTAPAYRLEYVYEISAAALPAGGSGGAADHGRGRGATLNPTHGAGPTDEDSSTATPKHANLTAEKSDKIDKSNANVNVAPNAMQRFLISTAAYRILCESRISDSMREVVVRGGQLAVDLVGEIVRLHKDEVRDVRRSADCEFHVHERGERCREWRSLEPYES</sequence>
<evidence type="ECO:0000313" key="1">
    <source>
        <dbReference type="EMBL" id="KAK3064272.1"/>
    </source>
</evidence>
<gene>
    <name evidence="1" type="ORF">LTS18_008704</name>
</gene>
<comment type="caution">
    <text evidence="1">The sequence shown here is derived from an EMBL/GenBank/DDBJ whole genome shotgun (WGS) entry which is preliminary data.</text>
</comment>
<dbReference type="Proteomes" id="UP001186974">
    <property type="component" value="Unassembled WGS sequence"/>
</dbReference>